<feature type="region of interest" description="Disordered" evidence="1">
    <location>
        <begin position="1"/>
        <end position="45"/>
    </location>
</feature>
<gene>
    <name evidence="2" type="ORF">PanWU01x14_184840</name>
</gene>
<proteinExistence type="predicted"/>
<dbReference type="Proteomes" id="UP000237105">
    <property type="component" value="Unassembled WGS sequence"/>
</dbReference>
<feature type="non-terminal residue" evidence="2">
    <location>
        <position position="1"/>
    </location>
</feature>
<accession>A0A2P5C4B4</accession>
<keyword evidence="3" id="KW-1185">Reference proteome</keyword>
<comment type="caution">
    <text evidence="2">The sequence shown here is derived from an EMBL/GenBank/DDBJ whole genome shotgun (WGS) entry which is preliminary data.</text>
</comment>
<sequence length="65" mass="7170">APISLPPSLSLSSSPPKSGHQEQPRPDPSIRPLLDDQRSSVAGHHLKSCHRENMCVAEPNRSCFW</sequence>
<reference evidence="3" key="1">
    <citation type="submission" date="2016-06" db="EMBL/GenBank/DDBJ databases">
        <title>Parallel loss of symbiosis genes in relatives of nitrogen-fixing non-legume Parasponia.</title>
        <authorList>
            <person name="Van Velzen R."/>
            <person name="Holmer R."/>
            <person name="Bu F."/>
            <person name="Rutten L."/>
            <person name="Van Zeijl A."/>
            <person name="Liu W."/>
            <person name="Santuari L."/>
            <person name="Cao Q."/>
            <person name="Sharma T."/>
            <person name="Shen D."/>
            <person name="Roswanjaya Y."/>
            <person name="Wardhani T."/>
            <person name="Kalhor M.S."/>
            <person name="Jansen J."/>
            <person name="Van den Hoogen J."/>
            <person name="Gungor B."/>
            <person name="Hartog M."/>
            <person name="Hontelez J."/>
            <person name="Verver J."/>
            <person name="Yang W.-C."/>
            <person name="Schijlen E."/>
            <person name="Repin R."/>
            <person name="Schilthuizen M."/>
            <person name="Schranz E."/>
            <person name="Heidstra R."/>
            <person name="Miyata K."/>
            <person name="Fedorova E."/>
            <person name="Kohlen W."/>
            <person name="Bisseling T."/>
            <person name="Smit S."/>
            <person name="Geurts R."/>
        </authorList>
    </citation>
    <scope>NUCLEOTIDE SEQUENCE [LARGE SCALE GENOMIC DNA]</scope>
    <source>
        <strain evidence="3">cv. WU1-14</strain>
    </source>
</reference>
<feature type="compositionally biased region" description="Low complexity" evidence="1">
    <location>
        <begin position="1"/>
        <end position="16"/>
    </location>
</feature>
<protein>
    <submittedName>
        <fullName evidence="2">Uncharacterized protein</fullName>
    </submittedName>
</protein>
<dbReference type="AlphaFoldDB" id="A0A2P5C4B4"/>
<evidence type="ECO:0000313" key="2">
    <source>
        <dbReference type="EMBL" id="PON55912.1"/>
    </source>
</evidence>
<evidence type="ECO:0000256" key="1">
    <source>
        <dbReference type="SAM" id="MobiDB-lite"/>
    </source>
</evidence>
<evidence type="ECO:0000313" key="3">
    <source>
        <dbReference type="Proteomes" id="UP000237105"/>
    </source>
</evidence>
<dbReference type="EMBL" id="JXTB01000177">
    <property type="protein sequence ID" value="PON55912.1"/>
    <property type="molecule type" value="Genomic_DNA"/>
</dbReference>
<name>A0A2P5C4B4_PARAD</name>
<organism evidence="2 3">
    <name type="scientific">Parasponia andersonii</name>
    <name type="common">Sponia andersonii</name>
    <dbReference type="NCBI Taxonomy" id="3476"/>
    <lineage>
        <taxon>Eukaryota</taxon>
        <taxon>Viridiplantae</taxon>
        <taxon>Streptophyta</taxon>
        <taxon>Embryophyta</taxon>
        <taxon>Tracheophyta</taxon>
        <taxon>Spermatophyta</taxon>
        <taxon>Magnoliopsida</taxon>
        <taxon>eudicotyledons</taxon>
        <taxon>Gunneridae</taxon>
        <taxon>Pentapetalae</taxon>
        <taxon>rosids</taxon>
        <taxon>fabids</taxon>
        <taxon>Rosales</taxon>
        <taxon>Cannabaceae</taxon>
        <taxon>Parasponia</taxon>
    </lineage>
</organism>